<dbReference type="InterPro" id="IPR001525">
    <property type="entry name" value="C5_MeTfrase"/>
</dbReference>
<keyword evidence="4" id="KW-0680">Restriction system</keyword>
<dbReference type="AlphaFoldDB" id="A0A1F6NYV6"/>
<comment type="similarity">
    <text evidence="5 6">Belongs to the class I-like SAM-binding methyltransferase superfamily. C5-methyltransferase family.</text>
</comment>
<dbReference type="PANTHER" id="PTHR46098">
    <property type="entry name" value="TRNA (CYTOSINE(38)-C(5))-METHYLTRANSFERASE"/>
    <property type="match status" value="1"/>
</dbReference>
<dbReference type="GO" id="GO:0009307">
    <property type="term" value="P:DNA restriction-modification system"/>
    <property type="evidence" value="ECO:0007669"/>
    <property type="project" value="UniProtKB-KW"/>
</dbReference>
<proteinExistence type="inferred from homology"/>
<dbReference type="EC" id="2.1.1.37" evidence="7"/>
<dbReference type="PROSITE" id="PS00094">
    <property type="entry name" value="C5_MTASE_1"/>
    <property type="match status" value="1"/>
</dbReference>
<dbReference type="InterPro" id="IPR050750">
    <property type="entry name" value="C5-MTase"/>
</dbReference>
<comment type="catalytic activity">
    <reaction evidence="7">
        <text>a 2'-deoxycytidine in DNA + S-adenosyl-L-methionine = a 5-methyl-2'-deoxycytidine in DNA + S-adenosyl-L-homocysteine + H(+)</text>
        <dbReference type="Rhea" id="RHEA:13681"/>
        <dbReference type="Rhea" id="RHEA-COMP:11369"/>
        <dbReference type="Rhea" id="RHEA-COMP:11370"/>
        <dbReference type="ChEBI" id="CHEBI:15378"/>
        <dbReference type="ChEBI" id="CHEBI:57856"/>
        <dbReference type="ChEBI" id="CHEBI:59789"/>
        <dbReference type="ChEBI" id="CHEBI:85452"/>
        <dbReference type="ChEBI" id="CHEBI:85454"/>
        <dbReference type="EC" id="2.1.1.37"/>
    </reaction>
</comment>
<protein>
    <recommendedName>
        <fullName evidence="7">Cytosine-specific methyltransferase</fullName>
        <ecNumber evidence="7">2.1.1.37</ecNumber>
    </recommendedName>
</protein>
<evidence type="ECO:0000256" key="3">
    <source>
        <dbReference type="ARBA" id="ARBA00022691"/>
    </source>
</evidence>
<comment type="caution">
    <text evidence="8">The sequence shown here is derived from an EMBL/GenBank/DDBJ whole genome shotgun (WGS) entry which is preliminary data.</text>
</comment>
<dbReference type="NCBIfam" id="TIGR00675">
    <property type="entry name" value="dcm"/>
    <property type="match status" value="1"/>
</dbReference>
<dbReference type="SUPFAM" id="SSF53335">
    <property type="entry name" value="S-adenosyl-L-methionine-dependent methyltransferases"/>
    <property type="match status" value="1"/>
</dbReference>
<evidence type="ECO:0000256" key="6">
    <source>
        <dbReference type="RuleBase" id="RU000416"/>
    </source>
</evidence>
<reference evidence="8 9" key="1">
    <citation type="journal article" date="2016" name="Nat. Commun.">
        <title>Thousands of microbial genomes shed light on interconnected biogeochemical processes in an aquifer system.</title>
        <authorList>
            <person name="Anantharaman K."/>
            <person name="Brown C.T."/>
            <person name="Hug L.A."/>
            <person name="Sharon I."/>
            <person name="Castelle C.J."/>
            <person name="Probst A.J."/>
            <person name="Thomas B.C."/>
            <person name="Singh A."/>
            <person name="Wilkins M.J."/>
            <person name="Karaoz U."/>
            <person name="Brodie E.L."/>
            <person name="Williams K.H."/>
            <person name="Hubbard S.S."/>
            <person name="Banfield J.F."/>
        </authorList>
    </citation>
    <scope>NUCLEOTIDE SEQUENCE [LARGE SCALE GENOMIC DNA]</scope>
</reference>
<evidence type="ECO:0000256" key="7">
    <source>
        <dbReference type="RuleBase" id="RU000417"/>
    </source>
</evidence>
<dbReference type="PROSITE" id="PS51679">
    <property type="entry name" value="SAM_MT_C5"/>
    <property type="match status" value="1"/>
</dbReference>
<evidence type="ECO:0000256" key="5">
    <source>
        <dbReference type="PROSITE-ProRule" id="PRU01016"/>
    </source>
</evidence>
<dbReference type="Pfam" id="PF00145">
    <property type="entry name" value="DNA_methylase"/>
    <property type="match status" value="1"/>
</dbReference>
<feature type="active site" evidence="5">
    <location>
        <position position="89"/>
    </location>
</feature>
<dbReference type="GO" id="GO:0032259">
    <property type="term" value="P:methylation"/>
    <property type="evidence" value="ECO:0007669"/>
    <property type="project" value="UniProtKB-KW"/>
</dbReference>
<dbReference type="GO" id="GO:0003886">
    <property type="term" value="F:DNA (cytosine-5-)-methyltransferase activity"/>
    <property type="evidence" value="ECO:0007669"/>
    <property type="project" value="UniProtKB-EC"/>
</dbReference>
<dbReference type="InterPro" id="IPR029063">
    <property type="entry name" value="SAM-dependent_MTases_sf"/>
</dbReference>
<name>A0A1F6NYV6_9BACT</name>
<organism evidence="8 9">
    <name type="scientific">Candidatus Magasanikbacteria bacterium RIFOXYD2_FULL_36_9</name>
    <dbReference type="NCBI Taxonomy" id="1798707"/>
    <lineage>
        <taxon>Bacteria</taxon>
        <taxon>Candidatus Magasanikiibacteriota</taxon>
    </lineage>
</organism>
<keyword evidence="2 5" id="KW-0808">Transferase</keyword>
<gene>
    <name evidence="8" type="ORF">A2537_01570</name>
</gene>
<dbReference type="Proteomes" id="UP000178490">
    <property type="component" value="Unassembled WGS sequence"/>
</dbReference>
<evidence type="ECO:0000256" key="1">
    <source>
        <dbReference type="ARBA" id="ARBA00022603"/>
    </source>
</evidence>
<sequence length="424" mass="47998">MMKEIKIVELFAGVGGFRIGLESASNLKTKFKVAWSSQWEPGSTAQHASQIYTHVFGPDNHSCEDIQEVIEKSFKNIPDHDLLVGGFPCQDYSVARTANQAKGIYGKKGVLWWSIFNILNKKGKNAPNFLMLENVDRLLKSPSGRRGRDFAIMLASLSDLGYAVEWRVINAADYGLPQRRRRVFIMGYKKDSKIYNLIKKEKEIKKWIYTNGVIANAFPVKNDNQNVDEFKIEGELEKISEKFSSHKPTKSPFEISGVMIDRNVYTVKTSADYDGKPTLLKNIIITDETKIPEEFFIKGGDKKRWEYLKGGKKEPRKSKSGFEYNYSEGPMVFPDSLDKPSRTIVTGEGGSSPSRFKHVIKTKSGKLRRLMPLELERLNMFPDNHTKNMSSGKITPDVKRAFIMGNALVVGVIERLGKSLSNFC</sequence>
<dbReference type="Gene3D" id="3.40.50.150">
    <property type="entry name" value="Vaccinia Virus protein VP39"/>
    <property type="match status" value="1"/>
</dbReference>
<evidence type="ECO:0000256" key="2">
    <source>
        <dbReference type="ARBA" id="ARBA00022679"/>
    </source>
</evidence>
<dbReference type="PANTHER" id="PTHR46098:SF1">
    <property type="entry name" value="TRNA (CYTOSINE(38)-C(5))-METHYLTRANSFERASE"/>
    <property type="match status" value="1"/>
</dbReference>
<dbReference type="InterPro" id="IPR018117">
    <property type="entry name" value="C5_DNA_meth_AS"/>
</dbReference>
<evidence type="ECO:0000256" key="4">
    <source>
        <dbReference type="ARBA" id="ARBA00022747"/>
    </source>
</evidence>
<keyword evidence="1 5" id="KW-0489">Methyltransferase</keyword>
<dbReference type="EMBL" id="MFRC01000045">
    <property type="protein sequence ID" value="OGH89096.1"/>
    <property type="molecule type" value="Genomic_DNA"/>
</dbReference>
<dbReference type="PRINTS" id="PR00105">
    <property type="entry name" value="C5METTRFRASE"/>
</dbReference>
<evidence type="ECO:0000313" key="9">
    <source>
        <dbReference type="Proteomes" id="UP000178490"/>
    </source>
</evidence>
<keyword evidence="3 5" id="KW-0949">S-adenosyl-L-methionine</keyword>
<accession>A0A1F6NYV6</accession>
<evidence type="ECO:0000313" key="8">
    <source>
        <dbReference type="EMBL" id="OGH89096.1"/>
    </source>
</evidence>